<comment type="similarity">
    <text evidence="1 7">Belongs to the cytochrome P450 family.</text>
</comment>
<dbReference type="PROSITE" id="PS00086">
    <property type="entry name" value="CYTOCHROME_P450"/>
    <property type="match status" value="1"/>
</dbReference>
<dbReference type="FunFam" id="1.10.630.10:FF:000018">
    <property type="entry name" value="Cytochrome P450 monooxygenase"/>
    <property type="match status" value="1"/>
</dbReference>
<dbReference type="SUPFAM" id="SSF48264">
    <property type="entry name" value="Cytochrome P450"/>
    <property type="match status" value="1"/>
</dbReference>
<gene>
    <name evidence="8" type="ORF">GCM10011519_08280</name>
</gene>
<evidence type="ECO:0000256" key="6">
    <source>
        <dbReference type="ARBA" id="ARBA00023033"/>
    </source>
</evidence>
<keyword evidence="6 7" id="KW-0503">Monooxygenase</keyword>
<dbReference type="InterPro" id="IPR036396">
    <property type="entry name" value="Cyt_P450_sf"/>
</dbReference>
<evidence type="ECO:0000256" key="4">
    <source>
        <dbReference type="ARBA" id="ARBA00023002"/>
    </source>
</evidence>
<dbReference type="PRINTS" id="PR00359">
    <property type="entry name" value="BP450"/>
</dbReference>
<dbReference type="GO" id="GO:0005506">
    <property type="term" value="F:iron ion binding"/>
    <property type="evidence" value="ECO:0007669"/>
    <property type="project" value="InterPro"/>
</dbReference>
<dbReference type="GO" id="GO:0020037">
    <property type="term" value="F:heme binding"/>
    <property type="evidence" value="ECO:0007669"/>
    <property type="project" value="InterPro"/>
</dbReference>
<dbReference type="InterPro" id="IPR002397">
    <property type="entry name" value="Cyt_P450_B"/>
</dbReference>
<organism evidence="8 9">
    <name type="scientific">Marmoricola endophyticus</name>
    <dbReference type="NCBI Taxonomy" id="2040280"/>
    <lineage>
        <taxon>Bacteria</taxon>
        <taxon>Bacillati</taxon>
        <taxon>Actinomycetota</taxon>
        <taxon>Actinomycetes</taxon>
        <taxon>Propionibacteriales</taxon>
        <taxon>Nocardioidaceae</taxon>
        <taxon>Marmoricola</taxon>
    </lineage>
</organism>
<accession>A0A917BC88</accession>
<dbReference type="Pfam" id="PF00067">
    <property type="entry name" value="p450"/>
    <property type="match status" value="1"/>
</dbReference>
<evidence type="ECO:0000256" key="1">
    <source>
        <dbReference type="ARBA" id="ARBA00010617"/>
    </source>
</evidence>
<evidence type="ECO:0000313" key="9">
    <source>
        <dbReference type="Proteomes" id="UP000649179"/>
    </source>
</evidence>
<dbReference type="PANTHER" id="PTHR46696">
    <property type="entry name" value="P450, PUTATIVE (EUROFUNG)-RELATED"/>
    <property type="match status" value="1"/>
</dbReference>
<dbReference type="InterPro" id="IPR017972">
    <property type="entry name" value="Cyt_P450_CS"/>
</dbReference>
<dbReference type="GO" id="GO:0006707">
    <property type="term" value="P:cholesterol catabolic process"/>
    <property type="evidence" value="ECO:0007669"/>
    <property type="project" value="TreeGrafter"/>
</dbReference>
<name>A0A917BC88_9ACTN</name>
<keyword evidence="4 7" id="KW-0560">Oxidoreductase</keyword>
<dbReference type="Proteomes" id="UP000649179">
    <property type="component" value="Unassembled WGS sequence"/>
</dbReference>
<evidence type="ECO:0000313" key="8">
    <source>
        <dbReference type="EMBL" id="GGF37121.1"/>
    </source>
</evidence>
<evidence type="ECO:0000256" key="2">
    <source>
        <dbReference type="ARBA" id="ARBA00022617"/>
    </source>
</evidence>
<dbReference type="CDD" id="cd20625">
    <property type="entry name" value="CYP164-like"/>
    <property type="match status" value="1"/>
</dbReference>
<protein>
    <submittedName>
        <fullName evidence="8">Cytochrome P450</fullName>
    </submittedName>
</protein>
<dbReference type="Gene3D" id="1.10.630.10">
    <property type="entry name" value="Cytochrome P450"/>
    <property type="match status" value="1"/>
</dbReference>
<dbReference type="GO" id="GO:0008395">
    <property type="term" value="F:steroid hydroxylase activity"/>
    <property type="evidence" value="ECO:0007669"/>
    <property type="project" value="TreeGrafter"/>
</dbReference>
<dbReference type="PANTHER" id="PTHR46696:SF4">
    <property type="entry name" value="BIOTIN BIOSYNTHESIS CYTOCHROME P450"/>
    <property type="match status" value="1"/>
</dbReference>
<dbReference type="EMBL" id="BMKQ01000001">
    <property type="protein sequence ID" value="GGF37121.1"/>
    <property type="molecule type" value="Genomic_DNA"/>
</dbReference>
<dbReference type="InterPro" id="IPR001128">
    <property type="entry name" value="Cyt_P450"/>
</dbReference>
<dbReference type="GO" id="GO:0036199">
    <property type="term" value="F:cholest-4-en-3-one 26-monooxygenase activity"/>
    <property type="evidence" value="ECO:0007669"/>
    <property type="project" value="TreeGrafter"/>
</dbReference>
<proteinExistence type="inferred from homology"/>
<reference evidence="8" key="2">
    <citation type="submission" date="2020-09" db="EMBL/GenBank/DDBJ databases">
        <authorList>
            <person name="Sun Q."/>
            <person name="Zhou Y."/>
        </authorList>
    </citation>
    <scope>NUCLEOTIDE SEQUENCE</scope>
    <source>
        <strain evidence="8">CGMCC 1.16067</strain>
    </source>
</reference>
<evidence type="ECO:0000256" key="3">
    <source>
        <dbReference type="ARBA" id="ARBA00022723"/>
    </source>
</evidence>
<keyword evidence="3 7" id="KW-0479">Metal-binding</keyword>
<comment type="caution">
    <text evidence="8">The sequence shown here is derived from an EMBL/GenBank/DDBJ whole genome shotgun (WGS) entry which is preliminary data.</text>
</comment>
<evidence type="ECO:0000256" key="5">
    <source>
        <dbReference type="ARBA" id="ARBA00023004"/>
    </source>
</evidence>
<evidence type="ECO:0000256" key="7">
    <source>
        <dbReference type="RuleBase" id="RU000461"/>
    </source>
</evidence>
<reference evidence="8" key="1">
    <citation type="journal article" date="2014" name="Int. J. Syst. Evol. Microbiol.">
        <title>Complete genome sequence of Corynebacterium casei LMG S-19264T (=DSM 44701T), isolated from a smear-ripened cheese.</title>
        <authorList>
            <consortium name="US DOE Joint Genome Institute (JGI-PGF)"/>
            <person name="Walter F."/>
            <person name="Albersmeier A."/>
            <person name="Kalinowski J."/>
            <person name="Ruckert C."/>
        </authorList>
    </citation>
    <scope>NUCLEOTIDE SEQUENCE</scope>
    <source>
        <strain evidence="8">CGMCC 1.16067</strain>
    </source>
</reference>
<dbReference type="AlphaFoldDB" id="A0A917BC88"/>
<sequence>MRTTYVSHFGGTPMALLTRPTGGPVSSLAAPLRQPTRWVLNHALPNLMATRAARRGDLQGRLMVGSVGMTPDEVGHVADEVRASGAVHKGFFSYMTASLPVVKEVLSSNDFRTGIFDPGEGRIADLSRWAQDPEHRFGPLEPPSLLATEPPDHTRYRKLVTRVFTARAVEALRERTQAIADELVDSLDTTGPVDLVDAYCSQLPVTVIAEILGVPAGDRDRVLGFGAAAAPSLDTGLGWSSFRRVEAGLHDFDHYLEDHLEQLRRDPGDDLMSRLVAAEDDGVGLDMRELKATAGLVLAAGFETTVNLLGNAIALLRAHPDQLTVLRERPDLWANATDEALRVDPPVLLTGRLAARDTEVAGVPVRQGTLVTTMLAGANRDPDVFEDADRFDVTRENARDHVSFSSGRHYCLGAALARMEGEVGLRTLFDRYPDLELQPGARRRTTRILRGYDRLPARLGAPA</sequence>
<keyword evidence="2 7" id="KW-0349">Heme</keyword>
<keyword evidence="9" id="KW-1185">Reference proteome</keyword>
<keyword evidence="5 7" id="KW-0408">Iron</keyword>